<dbReference type="PANTHER" id="PTHR43820">
    <property type="entry name" value="HIGH-AFFINITY BRANCHED-CHAIN AMINO ACID TRANSPORT ATP-BINDING PROTEIN LIVF"/>
    <property type="match status" value="1"/>
</dbReference>
<evidence type="ECO:0000256" key="1">
    <source>
        <dbReference type="ARBA" id="ARBA00005417"/>
    </source>
</evidence>
<evidence type="ECO:0000256" key="3">
    <source>
        <dbReference type="ARBA" id="ARBA00022741"/>
    </source>
</evidence>
<accession>A0AA35G7Y4</accession>
<dbReference type="Proteomes" id="UP001163687">
    <property type="component" value="Chromosome"/>
</dbReference>
<protein>
    <submittedName>
        <fullName evidence="7">ABC transporter ATP-binding protein</fullName>
    </submittedName>
</protein>
<reference evidence="7" key="1">
    <citation type="submission" date="2022-03" db="EMBL/GenBank/DDBJ databases">
        <title>Complete genome sequence of Caldinitratiruptor microaerophilus.</title>
        <authorList>
            <person name="Mukaiyama R."/>
            <person name="Nishiyama T."/>
            <person name="Ueda K."/>
        </authorList>
    </citation>
    <scope>NUCLEOTIDE SEQUENCE</scope>
    <source>
        <strain evidence="7">JCM 16183</strain>
    </source>
</reference>
<dbReference type="RefSeq" id="WP_264843923.1">
    <property type="nucleotide sequence ID" value="NZ_AP025628.1"/>
</dbReference>
<evidence type="ECO:0000256" key="5">
    <source>
        <dbReference type="ARBA" id="ARBA00022970"/>
    </source>
</evidence>
<gene>
    <name evidence="7" type="ORF">caldi_09280</name>
</gene>
<sequence>MSRAVLEVDGLRAAYGNKEVLHGIHLHLAPGEIVALLGHNGAGKSTTLRAIFGLVPPTDGVVRLDGRPVHRLPPADRVRAGLSMTPQGRGVFPRLTVQENLDLAAYTVPRGERPERLRQVLETFPILGERLRQRVGTMSGGQQQMVALAIALMQGPRVLMLDEPSVGLSPVMVEQVLKSILEINRRLGTAVLLVEQNVPAALSVAKRVLVMKTGRIVAEARPEDLSGNALWDLF</sequence>
<dbReference type="PROSITE" id="PS00211">
    <property type="entry name" value="ABC_TRANSPORTER_1"/>
    <property type="match status" value="1"/>
</dbReference>
<keyword evidence="8" id="KW-1185">Reference proteome</keyword>
<evidence type="ECO:0000256" key="4">
    <source>
        <dbReference type="ARBA" id="ARBA00022840"/>
    </source>
</evidence>
<dbReference type="KEGG" id="cmic:caldi_09280"/>
<evidence type="ECO:0000259" key="6">
    <source>
        <dbReference type="PROSITE" id="PS50893"/>
    </source>
</evidence>
<dbReference type="AlphaFoldDB" id="A0AA35G7Y4"/>
<evidence type="ECO:0000313" key="8">
    <source>
        <dbReference type="Proteomes" id="UP001163687"/>
    </source>
</evidence>
<name>A0AA35G7Y4_9FIRM</name>
<feature type="domain" description="ABC transporter" evidence="6">
    <location>
        <begin position="6"/>
        <end position="233"/>
    </location>
</feature>
<dbReference type="EMBL" id="AP025628">
    <property type="protein sequence ID" value="BDG59838.1"/>
    <property type="molecule type" value="Genomic_DNA"/>
</dbReference>
<dbReference type="SMART" id="SM00382">
    <property type="entry name" value="AAA"/>
    <property type="match status" value="1"/>
</dbReference>
<dbReference type="Gene3D" id="3.40.50.300">
    <property type="entry name" value="P-loop containing nucleotide triphosphate hydrolases"/>
    <property type="match status" value="1"/>
</dbReference>
<dbReference type="CDD" id="cd03224">
    <property type="entry name" value="ABC_TM1139_LivF_branched"/>
    <property type="match status" value="1"/>
</dbReference>
<evidence type="ECO:0000256" key="2">
    <source>
        <dbReference type="ARBA" id="ARBA00022448"/>
    </source>
</evidence>
<evidence type="ECO:0000313" key="7">
    <source>
        <dbReference type="EMBL" id="BDG59838.1"/>
    </source>
</evidence>
<dbReference type="GO" id="GO:0016887">
    <property type="term" value="F:ATP hydrolysis activity"/>
    <property type="evidence" value="ECO:0007669"/>
    <property type="project" value="InterPro"/>
</dbReference>
<dbReference type="InterPro" id="IPR052156">
    <property type="entry name" value="BCAA_Transport_ATP-bd_LivF"/>
</dbReference>
<dbReference type="InterPro" id="IPR017871">
    <property type="entry name" value="ABC_transporter-like_CS"/>
</dbReference>
<dbReference type="SUPFAM" id="SSF52540">
    <property type="entry name" value="P-loop containing nucleoside triphosphate hydrolases"/>
    <property type="match status" value="1"/>
</dbReference>
<proteinExistence type="inferred from homology"/>
<keyword evidence="2" id="KW-0813">Transport</keyword>
<dbReference type="PANTHER" id="PTHR43820:SF4">
    <property type="entry name" value="HIGH-AFFINITY BRANCHED-CHAIN AMINO ACID TRANSPORT ATP-BINDING PROTEIN LIVF"/>
    <property type="match status" value="1"/>
</dbReference>
<dbReference type="InterPro" id="IPR003439">
    <property type="entry name" value="ABC_transporter-like_ATP-bd"/>
</dbReference>
<dbReference type="GO" id="GO:0005524">
    <property type="term" value="F:ATP binding"/>
    <property type="evidence" value="ECO:0007669"/>
    <property type="project" value="UniProtKB-KW"/>
</dbReference>
<dbReference type="GO" id="GO:0015807">
    <property type="term" value="P:L-amino acid transport"/>
    <property type="evidence" value="ECO:0007669"/>
    <property type="project" value="TreeGrafter"/>
</dbReference>
<dbReference type="InterPro" id="IPR003593">
    <property type="entry name" value="AAA+_ATPase"/>
</dbReference>
<dbReference type="Pfam" id="PF00005">
    <property type="entry name" value="ABC_tran"/>
    <property type="match status" value="1"/>
</dbReference>
<dbReference type="InterPro" id="IPR027417">
    <property type="entry name" value="P-loop_NTPase"/>
</dbReference>
<comment type="similarity">
    <text evidence="1">Belongs to the ABC transporter superfamily.</text>
</comment>
<keyword evidence="5" id="KW-0029">Amino-acid transport</keyword>
<organism evidence="7 8">
    <name type="scientific">Caldinitratiruptor microaerophilus</name>
    <dbReference type="NCBI Taxonomy" id="671077"/>
    <lineage>
        <taxon>Bacteria</taxon>
        <taxon>Bacillati</taxon>
        <taxon>Bacillota</taxon>
        <taxon>Clostridia</taxon>
        <taxon>Eubacteriales</taxon>
        <taxon>Symbiobacteriaceae</taxon>
        <taxon>Caldinitratiruptor</taxon>
    </lineage>
</organism>
<dbReference type="GO" id="GO:0015658">
    <property type="term" value="F:branched-chain amino acid transmembrane transporter activity"/>
    <property type="evidence" value="ECO:0007669"/>
    <property type="project" value="TreeGrafter"/>
</dbReference>
<keyword evidence="3" id="KW-0547">Nucleotide-binding</keyword>
<keyword evidence="4 7" id="KW-0067">ATP-binding</keyword>
<dbReference type="PROSITE" id="PS50893">
    <property type="entry name" value="ABC_TRANSPORTER_2"/>
    <property type="match status" value="1"/>
</dbReference>